<evidence type="ECO:0000313" key="4">
    <source>
        <dbReference type="Proteomes" id="UP001634394"/>
    </source>
</evidence>
<keyword evidence="2" id="KW-1133">Transmembrane helix</keyword>
<feature type="region of interest" description="Disordered" evidence="1">
    <location>
        <begin position="46"/>
        <end position="69"/>
    </location>
</feature>
<name>A0ABD3UVJ4_SINWO</name>
<dbReference type="AlphaFoldDB" id="A0ABD3UVJ4"/>
<dbReference type="EMBL" id="JBJQND010000015">
    <property type="protein sequence ID" value="KAL3852781.1"/>
    <property type="molecule type" value="Genomic_DNA"/>
</dbReference>
<keyword evidence="2" id="KW-0812">Transmembrane</keyword>
<protein>
    <submittedName>
        <fullName evidence="3">Uncharacterized protein</fullName>
    </submittedName>
</protein>
<feature type="region of interest" description="Disordered" evidence="1">
    <location>
        <begin position="184"/>
        <end position="225"/>
    </location>
</feature>
<accession>A0ABD3UVJ4</accession>
<sequence>MPTQQSTMDVEEWKKKFKERWDERRNHVIFEGNGGIIYPSTFTPQYSTSEKPMSSIRQPSPASRGRRHNHNSKDAEFIIKIVGLTIASLLAFAIIAFIIVWICKQRLNNEKKRTSFKSPLQRKDTQHIYAEIESLTKSDIESSSKISDAVPQPTTMQTRLSGLRYIFNQIFHLLCANSRRSKTNDSNFVSKHPQSVRFPPLPPIPDISSGNHTGKRRAERQQLSSVPCPKMEWHVSSILSDALVDICERKNVYNPLNREADPASYDHLKLVEIDEVSPVLPHDYFELEKEKKGNQQLEDIGCHPYLILAKEEGNREKEDKPNPTEQEDVDKGDCTTKSATIHYICHEEKSDIDKDHIVFVLKRAACPVCLNQVKVSNTPFEDNLYQPAENSSSQHHINSESLRASFEISKNI</sequence>
<dbReference type="Proteomes" id="UP001634394">
    <property type="component" value="Unassembled WGS sequence"/>
</dbReference>
<gene>
    <name evidence="3" type="ORF">ACJMK2_016397</name>
</gene>
<evidence type="ECO:0000256" key="2">
    <source>
        <dbReference type="SAM" id="Phobius"/>
    </source>
</evidence>
<feature type="region of interest" description="Disordered" evidence="1">
    <location>
        <begin position="312"/>
        <end position="332"/>
    </location>
</feature>
<reference evidence="3 4" key="1">
    <citation type="submission" date="2024-11" db="EMBL/GenBank/DDBJ databases">
        <title>Chromosome-level genome assembly of the freshwater bivalve Anodonta woodiana.</title>
        <authorList>
            <person name="Chen X."/>
        </authorList>
    </citation>
    <scope>NUCLEOTIDE SEQUENCE [LARGE SCALE GENOMIC DNA]</scope>
    <source>
        <strain evidence="3">MN2024</strain>
        <tissue evidence="3">Gills</tissue>
    </source>
</reference>
<organism evidence="3 4">
    <name type="scientific">Sinanodonta woodiana</name>
    <name type="common">Chinese pond mussel</name>
    <name type="synonym">Anodonta woodiana</name>
    <dbReference type="NCBI Taxonomy" id="1069815"/>
    <lineage>
        <taxon>Eukaryota</taxon>
        <taxon>Metazoa</taxon>
        <taxon>Spiralia</taxon>
        <taxon>Lophotrochozoa</taxon>
        <taxon>Mollusca</taxon>
        <taxon>Bivalvia</taxon>
        <taxon>Autobranchia</taxon>
        <taxon>Heteroconchia</taxon>
        <taxon>Palaeoheterodonta</taxon>
        <taxon>Unionida</taxon>
        <taxon>Unionoidea</taxon>
        <taxon>Unionidae</taxon>
        <taxon>Unioninae</taxon>
        <taxon>Sinanodonta</taxon>
    </lineage>
</organism>
<feature type="transmembrane region" description="Helical" evidence="2">
    <location>
        <begin position="77"/>
        <end position="103"/>
    </location>
</feature>
<feature type="compositionally biased region" description="Polar residues" evidence="1">
    <location>
        <begin position="184"/>
        <end position="193"/>
    </location>
</feature>
<evidence type="ECO:0000256" key="1">
    <source>
        <dbReference type="SAM" id="MobiDB-lite"/>
    </source>
</evidence>
<feature type="compositionally biased region" description="Polar residues" evidence="1">
    <location>
        <begin position="46"/>
        <end position="61"/>
    </location>
</feature>
<comment type="caution">
    <text evidence="3">The sequence shown here is derived from an EMBL/GenBank/DDBJ whole genome shotgun (WGS) entry which is preliminary data.</text>
</comment>
<proteinExistence type="predicted"/>
<feature type="compositionally biased region" description="Basic and acidic residues" evidence="1">
    <location>
        <begin position="312"/>
        <end position="322"/>
    </location>
</feature>
<keyword evidence="2" id="KW-0472">Membrane</keyword>
<keyword evidence="4" id="KW-1185">Reference proteome</keyword>
<evidence type="ECO:0000313" key="3">
    <source>
        <dbReference type="EMBL" id="KAL3852781.1"/>
    </source>
</evidence>